<sequence>LGVSTRTVSRTRKQYITEGLEQALHDKPRPGQPKKLFLHHEAKQGKEMGKREASGIIEKQWVQEKQGRPVLNHPTFRVWFS</sequence>
<name>A0A133UEG8_9EURY</name>
<evidence type="ECO:0000313" key="2">
    <source>
        <dbReference type="Proteomes" id="UP000070284"/>
    </source>
</evidence>
<gene>
    <name evidence="1" type="ORF">AKJ65_07420</name>
</gene>
<proteinExistence type="predicted"/>
<dbReference type="EMBL" id="LHXO01000151">
    <property type="protein sequence ID" value="KXA92550.1"/>
    <property type="molecule type" value="Genomic_DNA"/>
</dbReference>
<dbReference type="Pfam" id="PF13551">
    <property type="entry name" value="HTH_29"/>
    <property type="match status" value="1"/>
</dbReference>
<dbReference type="AlphaFoldDB" id="A0A133UEG8"/>
<organism evidence="1 2">
    <name type="scientific">candidate division MSBL1 archaeon SCGC-AAA259E19</name>
    <dbReference type="NCBI Taxonomy" id="1698264"/>
    <lineage>
        <taxon>Archaea</taxon>
        <taxon>Methanobacteriati</taxon>
        <taxon>Methanobacteriota</taxon>
        <taxon>candidate division MSBL1</taxon>
    </lineage>
</organism>
<reference evidence="1 2" key="1">
    <citation type="journal article" date="2016" name="Sci. Rep.">
        <title>Metabolic traits of an uncultured archaeal lineage -MSBL1- from brine pools of the Red Sea.</title>
        <authorList>
            <person name="Mwirichia R."/>
            <person name="Alam I."/>
            <person name="Rashid M."/>
            <person name="Vinu M."/>
            <person name="Ba-Alawi W."/>
            <person name="Anthony Kamau A."/>
            <person name="Kamanda Ngugi D."/>
            <person name="Goker M."/>
            <person name="Klenk H.P."/>
            <person name="Bajic V."/>
            <person name="Stingl U."/>
        </authorList>
    </citation>
    <scope>NUCLEOTIDE SEQUENCE [LARGE SCALE GENOMIC DNA]</scope>
    <source>
        <strain evidence="1">SCGC-AAA259E19</strain>
    </source>
</reference>
<dbReference type="Proteomes" id="UP000070284">
    <property type="component" value="Unassembled WGS sequence"/>
</dbReference>
<accession>A0A133UEG8</accession>
<evidence type="ECO:0000313" key="1">
    <source>
        <dbReference type="EMBL" id="KXA92550.1"/>
    </source>
</evidence>
<feature type="non-terminal residue" evidence="1">
    <location>
        <position position="1"/>
    </location>
</feature>
<comment type="caution">
    <text evidence="1">The sequence shown here is derived from an EMBL/GenBank/DDBJ whole genome shotgun (WGS) entry which is preliminary data.</text>
</comment>
<keyword evidence="2" id="KW-1185">Reference proteome</keyword>
<evidence type="ECO:0008006" key="3">
    <source>
        <dbReference type="Google" id="ProtNLM"/>
    </source>
</evidence>
<protein>
    <recommendedName>
        <fullName evidence="3">Transposase</fullName>
    </recommendedName>
</protein>